<keyword evidence="2" id="KW-0238">DNA-binding</keyword>
<dbReference type="PROSITE" id="PS51257">
    <property type="entry name" value="PROKAR_LIPOPROTEIN"/>
    <property type="match status" value="1"/>
</dbReference>
<evidence type="ECO:0000313" key="6">
    <source>
        <dbReference type="EMBL" id="KAF0725722.1"/>
    </source>
</evidence>
<dbReference type="GO" id="GO:0043565">
    <property type="term" value="F:sequence-specific DNA binding"/>
    <property type="evidence" value="ECO:0007669"/>
    <property type="project" value="InterPro"/>
</dbReference>
<comment type="caution">
    <text evidence="6">The sequence shown here is derived from an EMBL/GenBank/DDBJ whole genome shotgun (WGS) entry which is preliminary data.</text>
</comment>
<evidence type="ECO:0000256" key="3">
    <source>
        <dbReference type="ARBA" id="ARBA00023242"/>
    </source>
</evidence>
<reference evidence="6 7" key="1">
    <citation type="submission" date="2019-07" db="EMBL/GenBank/DDBJ databases">
        <title>Genomics analysis of Aphanomyces spp. identifies a new class of oomycete effector associated with host adaptation.</title>
        <authorList>
            <person name="Gaulin E."/>
        </authorList>
    </citation>
    <scope>NUCLEOTIDE SEQUENCE [LARGE SCALE GENOMIC DNA]</scope>
    <source>
        <strain evidence="6 7">ATCC 201684</strain>
    </source>
</reference>
<evidence type="ECO:0000259" key="5">
    <source>
        <dbReference type="SMART" id="SM00415"/>
    </source>
</evidence>
<evidence type="ECO:0000256" key="4">
    <source>
        <dbReference type="RuleBase" id="RU004020"/>
    </source>
</evidence>
<dbReference type="EMBL" id="VJMJ01000234">
    <property type="protein sequence ID" value="KAF0725722.1"/>
    <property type="molecule type" value="Genomic_DNA"/>
</dbReference>
<keyword evidence="3" id="KW-0539">Nucleus</keyword>
<dbReference type="VEuPathDB" id="FungiDB:AeMF1_017187"/>
<accession>A0A6G0WEC7</accession>
<dbReference type="GO" id="GO:0003700">
    <property type="term" value="F:DNA-binding transcription factor activity"/>
    <property type="evidence" value="ECO:0007669"/>
    <property type="project" value="InterPro"/>
</dbReference>
<proteinExistence type="inferred from homology"/>
<protein>
    <recommendedName>
        <fullName evidence="5">HSF-type DNA-binding domain-containing protein</fullName>
    </recommendedName>
</protein>
<comment type="subcellular location">
    <subcellularLocation>
        <location evidence="1">Nucleus</location>
    </subcellularLocation>
</comment>
<dbReference type="Pfam" id="PF00447">
    <property type="entry name" value="HSF_DNA-bind"/>
    <property type="match status" value="1"/>
</dbReference>
<sequence length="163" mass="18471">MFRPPPYSPMTLAGSCKLQDGQDSSDVSPILVKVRRMLACECPSIIRWNAQGTAIEILSVELFKLLVLPKYFRRTKYSSFQRQLNYFGFKKWTKRKAAVCTFSHTYFTRDDPDLAVIITRRQGRRGVLDPLPIQGKVCLTMDDMNCIIECLNVSGKGNEALGA</sequence>
<dbReference type="PANTHER" id="PTHR10015:SF427">
    <property type="entry name" value="HEAT SHOCK FACTOR PROTEIN"/>
    <property type="match status" value="1"/>
</dbReference>
<dbReference type="InterPro" id="IPR036390">
    <property type="entry name" value="WH_DNA-bd_sf"/>
</dbReference>
<comment type="similarity">
    <text evidence="4">Belongs to the HSF family.</text>
</comment>
<dbReference type="GO" id="GO:0005634">
    <property type="term" value="C:nucleus"/>
    <property type="evidence" value="ECO:0007669"/>
    <property type="project" value="UniProtKB-SubCell"/>
</dbReference>
<dbReference type="FunFam" id="1.10.10.10:FF:000286">
    <property type="entry name" value="Heat shock transcription factor"/>
    <property type="match status" value="1"/>
</dbReference>
<evidence type="ECO:0000256" key="1">
    <source>
        <dbReference type="ARBA" id="ARBA00004123"/>
    </source>
</evidence>
<dbReference type="Gene3D" id="1.10.10.10">
    <property type="entry name" value="Winged helix-like DNA-binding domain superfamily/Winged helix DNA-binding domain"/>
    <property type="match status" value="1"/>
</dbReference>
<dbReference type="PANTHER" id="PTHR10015">
    <property type="entry name" value="HEAT SHOCK TRANSCRIPTION FACTOR"/>
    <property type="match status" value="1"/>
</dbReference>
<evidence type="ECO:0000313" key="7">
    <source>
        <dbReference type="Proteomes" id="UP000481153"/>
    </source>
</evidence>
<gene>
    <name evidence="6" type="ORF">Ae201684_015874</name>
</gene>
<feature type="domain" description="HSF-type DNA-binding" evidence="5">
    <location>
        <begin position="26"/>
        <end position="121"/>
    </location>
</feature>
<dbReference type="Proteomes" id="UP000481153">
    <property type="component" value="Unassembled WGS sequence"/>
</dbReference>
<keyword evidence="7" id="KW-1185">Reference proteome</keyword>
<dbReference type="AlphaFoldDB" id="A0A6G0WEC7"/>
<organism evidence="6 7">
    <name type="scientific">Aphanomyces euteiches</name>
    <dbReference type="NCBI Taxonomy" id="100861"/>
    <lineage>
        <taxon>Eukaryota</taxon>
        <taxon>Sar</taxon>
        <taxon>Stramenopiles</taxon>
        <taxon>Oomycota</taxon>
        <taxon>Saprolegniomycetes</taxon>
        <taxon>Saprolegniales</taxon>
        <taxon>Verrucalvaceae</taxon>
        <taxon>Aphanomyces</taxon>
    </lineage>
</organism>
<dbReference type="SMART" id="SM00415">
    <property type="entry name" value="HSF"/>
    <property type="match status" value="1"/>
</dbReference>
<dbReference type="InterPro" id="IPR036388">
    <property type="entry name" value="WH-like_DNA-bd_sf"/>
</dbReference>
<name>A0A6G0WEC7_9STRA</name>
<dbReference type="SUPFAM" id="SSF46785">
    <property type="entry name" value="Winged helix' DNA-binding domain"/>
    <property type="match status" value="1"/>
</dbReference>
<evidence type="ECO:0000256" key="2">
    <source>
        <dbReference type="ARBA" id="ARBA00023125"/>
    </source>
</evidence>
<dbReference type="InterPro" id="IPR000232">
    <property type="entry name" value="HSF_DNA-bd"/>
</dbReference>